<feature type="domain" description="Aminotransferase class V" evidence="1">
    <location>
        <begin position="61"/>
        <end position="347"/>
    </location>
</feature>
<keyword evidence="2" id="KW-0808">Transferase</keyword>
<proteinExistence type="predicted"/>
<dbReference type="GO" id="GO:0008483">
    <property type="term" value="F:transaminase activity"/>
    <property type="evidence" value="ECO:0007669"/>
    <property type="project" value="UniProtKB-KW"/>
</dbReference>
<protein>
    <submittedName>
        <fullName evidence="2">Aminotransferase class V-fold PLP-dependent enzyme</fullName>
    </submittedName>
</protein>
<comment type="caution">
    <text evidence="2">The sequence shown here is derived from an EMBL/GenBank/DDBJ whole genome shotgun (WGS) entry which is preliminary data.</text>
</comment>
<dbReference type="RefSeq" id="WP_285344643.1">
    <property type="nucleotide sequence ID" value="NZ_JASITI010000032.1"/>
</dbReference>
<dbReference type="PANTHER" id="PTHR43586">
    <property type="entry name" value="CYSTEINE DESULFURASE"/>
    <property type="match status" value="1"/>
</dbReference>
<keyword evidence="2" id="KW-0032">Aminotransferase</keyword>
<dbReference type="Gene3D" id="3.90.1150.10">
    <property type="entry name" value="Aspartate Aminotransferase, domain 1"/>
    <property type="match status" value="1"/>
</dbReference>
<dbReference type="PANTHER" id="PTHR43586:SF15">
    <property type="entry name" value="BLR3095 PROTEIN"/>
    <property type="match status" value="1"/>
</dbReference>
<evidence type="ECO:0000313" key="3">
    <source>
        <dbReference type="Proteomes" id="UP001223390"/>
    </source>
</evidence>
<dbReference type="InterPro" id="IPR000192">
    <property type="entry name" value="Aminotrans_V_dom"/>
</dbReference>
<reference evidence="2 3" key="1">
    <citation type="submission" date="2023-05" db="EMBL/GenBank/DDBJ databases">
        <title>Sequencing and Assembly of Streptomyces sp. NP73.</title>
        <authorList>
            <person name="Konwar A.N."/>
            <person name="Saikia K."/>
            <person name="Thakur D."/>
        </authorList>
    </citation>
    <scope>NUCLEOTIDE SEQUENCE [LARGE SCALE GENOMIC DNA]</scope>
    <source>
        <strain evidence="2 3">NP73</strain>
    </source>
</reference>
<dbReference type="InterPro" id="IPR015424">
    <property type="entry name" value="PyrdxlP-dep_Trfase"/>
</dbReference>
<name>A0ABT7GY69_9ACTN</name>
<evidence type="ECO:0000259" key="1">
    <source>
        <dbReference type="Pfam" id="PF00266"/>
    </source>
</evidence>
<sequence>MNASAGPEPLSPARALFDVPEGIAYFNTASLAPTLRSGVAAGSAALRWRAQPWRIRAADWFTAAERRRELFAGLIGAAADDVALVPASSYGMAVAAANLTAAAGSRVLVLADEYPSGIYTWWRFAEATGAHMLTVRREPGQSWTEAVLAALDERVAVVSVPQVHWTDGALLDLDAVAVAARAAGAALVVDASQSAGALPLDVGAVRPDFLVTVGYKWLLGPFGLGYLYVAPQRQEGRPLEENWILREDAEDFARLIDYRSTYAPGARRFDVGQRTAFELTPMAVAALEQLTRWTVPRIAATLGTITDRIAAAARSRGLAVTDPHGPHMLGITVPGGLQMRLAKSLEEAGVFTGPRGTAIRISPHLHTTEGDVAQLLTALDAFLETA</sequence>
<dbReference type="InterPro" id="IPR015422">
    <property type="entry name" value="PyrdxlP-dep_Trfase_small"/>
</dbReference>
<dbReference type="Proteomes" id="UP001223390">
    <property type="component" value="Unassembled WGS sequence"/>
</dbReference>
<organism evidence="2 3">
    <name type="scientific">Streptomyces katrae</name>
    <dbReference type="NCBI Taxonomy" id="68223"/>
    <lineage>
        <taxon>Bacteria</taxon>
        <taxon>Bacillati</taxon>
        <taxon>Actinomycetota</taxon>
        <taxon>Actinomycetes</taxon>
        <taxon>Kitasatosporales</taxon>
        <taxon>Streptomycetaceae</taxon>
        <taxon>Streptomyces</taxon>
    </lineage>
</organism>
<gene>
    <name evidence="2" type="ORF">QEZ40_003762</name>
</gene>
<dbReference type="Gene3D" id="3.40.640.10">
    <property type="entry name" value="Type I PLP-dependent aspartate aminotransferase-like (Major domain)"/>
    <property type="match status" value="1"/>
</dbReference>
<dbReference type="SUPFAM" id="SSF53383">
    <property type="entry name" value="PLP-dependent transferases"/>
    <property type="match status" value="1"/>
</dbReference>
<dbReference type="EMBL" id="JASITI010000032">
    <property type="protein sequence ID" value="MDK9498577.1"/>
    <property type="molecule type" value="Genomic_DNA"/>
</dbReference>
<dbReference type="InterPro" id="IPR015421">
    <property type="entry name" value="PyrdxlP-dep_Trfase_major"/>
</dbReference>
<evidence type="ECO:0000313" key="2">
    <source>
        <dbReference type="EMBL" id="MDK9498577.1"/>
    </source>
</evidence>
<keyword evidence="3" id="KW-1185">Reference proteome</keyword>
<accession>A0ABT7GY69</accession>
<dbReference type="Pfam" id="PF00266">
    <property type="entry name" value="Aminotran_5"/>
    <property type="match status" value="1"/>
</dbReference>